<reference evidence="2" key="1">
    <citation type="submission" date="2017-08" db="EMBL/GenBank/DDBJ databases">
        <title>A dynamic microbial community with high functional redundancy inhabits the cold, oxic subseafloor aquifer.</title>
        <authorList>
            <person name="Tully B.J."/>
            <person name="Wheat C.G."/>
            <person name="Glazer B.T."/>
            <person name="Huber J.A."/>
        </authorList>
    </citation>
    <scope>NUCLEOTIDE SEQUENCE [LARGE SCALE GENOMIC DNA]</scope>
</reference>
<evidence type="ECO:0000313" key="1">
    <source>
        <dbReference type="EMBL" id="PCJ40032.1"/>
    </source>
</evidence>
<dbReference type="Proteomes" id="UP000228987">
    <property type="component" value="Unassembled WGS sequence"/>
</dbReference>
<protein>
    <submittedName>
        <fullName evidence="1">Uncharacterized protein</fullName>
    </submittedName>
</protein>
<dbReference type="EMBL" id="NVWI01000011">
    <property type="protein sequence ID" value="PCJ40032.1"/>
    <property type="molecule type" value="Genomic_DNA"/>
</dbReference>
<gene>
    <name evidence="1" type="ORF">COA71_12755</name>
</gene>
<proteinExistence type="predicted"/>
<organism evidence="1 2">
    <name type="scientific">SAR86 cluster bacterium</name>
    <dbReference type="NCBI Taxonomy" id="2030880"/>
    <lineage>
        <taxon>Bacteria</taxon>
        <taxon>Pseudomonadati</taxon>
        <taxon>Pseudomonadota</taxon>
        <taxon>Gammaproteobacteria</taxon>
        <taxon>SAR86 cluster</taxon>
    </lineage>
</organism>
<sequence length="187" mass="21844">MNMNMSDNIKRFNKFCLLNIISIGLFSCMAAENKYFEYEYITLETDMAKFIVRLEPTAHLVNVDGVAIEEWRAPYSLSIQYQLNEPNVQYGDITNVNIKSIDTEESVYFESLLIDYFRSENLGSLLDAKIFLGFSTNPNIPSYENYNISFDYEIFKEEGVIFEEGTVDFIINTNYYEAKRRRRVGIL</sequence>
<dbReference type="AlphaFoldDB" id="A0A2A5C895"/>
<evidence type="ECO:0000313" key="2">
    <source>
        <dbReference type="Proteomes" id="UP000228987"/>
    </source>
</evidence>
<accession>A0A2A5C895</accession>
<name>A0A2A5C895_9GAMM</name>
<comment type="caution">
    <text evidence="1">The sequence shown here is derived from an EMBL/GenBank/DDBJ whole genome shotgun (WGS) entry which is preliminary data.</text>
</comment>